<comment type="caution">
    <text evidence="2">The sequence shown here is derived from an EMBL/GenBank/DDBJ whole genome shotgun (WGS) entry which is preliminary data.</text>
</comment>
<dbReference type="RefSeq" id="WP_102488112.1">
    <property type="nucleotide sequence ID" value="NZ_CAWNUM010000020.1"/>
</dbReference>
<name>A0ABV4LSD4_VIBSP</name>
<sequence>MMNYMSHASKMTGRRLPLVRTLLTVRALLMMRNLLALGALFSLCTVSYASAASDLVTPERSSSIKTTIELPLQGVTLEYKANVRLLQVLDDANASSKENASGSIGYFPLSAQLFDKTNTQANESNKATEVNQVAESNKDIEAKKRNVFNQLDAFSVEEPEAKLVKQQLASFQYLNRVFIELDRNAVISQSDKNPLLVSSSHTNKPSSAAIKRASTSQTQAFSLYLPQRPTSIQLMGAMKESVTMNLIEHGTLNDYLDALPNGFIGESADKSVAYVVQPDGVVQTIQYAYWNEQPVYLAPGAIVFMAFYSLPSEYSTLNQDIVDLLRHKVGL</sequence>
<dbReference type="Proteomes" id="UP001569200">
    <property type="component" value="Unassembled WGS sequence"/>
</dbReference>
<dbReference type="EMBL" id="JBGOOW010000006">
    <property type="protein sequence ID" value="MEZ8180682.1"/>
    <property type="molecule type" value="Genomic_DNA"/>
</dbReference>
<proteinExistence type="predicted"/>
<organism evidence="2 3">
    <name type="scientific">Vibrio splendidus</name>
    <dbReference type="NCBI Taxonomy" id="29497"/>
    <lineage>
        <taxon>Bacteria</taxon>
        <taxon>Pseudomonadati</taxon>
        <taxon>Pseudomonadota</taxon>
        <taxon>Gammaproteobacteria</taxon>
        <taxon>Vibrionales</taxon>
        <taxon>Vibrionaceae</taxon>
        <taxon>Vibrio</taxon>
    </lineage>
</organism>
<evidence type="ECO:0000313" key="3">
    <source>
        <dbReference type="Proteomes" id="UP001569200"/>
    </source>
</evidence>
<dbReference type="InterPro" id="IPR010425">
    <property type="entry name" value="Caps_synth_GfcC-like_C"/>
</dbReference>
<protein>
    <submittedName>
        <fullName evidence="2">Capsule biosynthesis GfcC family protein</fullName>
    </submittedName>
</protein>
<feature type="domain" description="Capsule biosynthesis GfcC-like C-terminal" evidence="1">
    <location>
        <begin position="243"/>
        <end position="329"/>
    </location>
</feature>
<gene>
    <name evidence="2" type="ORF">ACED33_08350</name>
</gene>
<dbReference type="Pfam" id="PF06251">
    <property type="entry name" value="Caps_syn_GfcC_C"/>
    <property type="match status" value="1"/>
</dbReference>
<dbReference type="Gene3D" id="3.10.560.10">
    <property type="entry name" value="Outer membrane lipoprotein wza domain like"/>
    <property type="match status" value="1"/>
</dbReference>
<evidence type="ECO:0000313" key="2">
    <source>
        <dbReference type="EMBL" id="MEZ8180682.1"/>
    </source>
</evidence>
<keyword evidence="3" id="KW-1185">Reference proteome</keyword>
<accession>A0ABV4LSD4</accession>
<evidence type="ECO:0000259" key="1">
    <source>
        <dbReference type="Pfam" id="PF06251"/>
    </source>
</evidence>
<reference evidence="2 3" key="1">
    <citation type="submission" date="2024-06" db="EMBL/GenBank/DDBJ databases">
        <authorList>
            <person name="Steensen K."/>
            <person name="Seneca J."/>
            <person name="Bartlau N."/>
            <person name="Yu A.X."/>
            <person name="Polz M.F."/>
        </authorList>
    </citation>
    <scope>NUCLEOTIDE SEQUENCE [LARGE SCALE GENOMIC DNA]</scope>
    <source>
        <strain evidence="2 3">1F145</strain>
    </source>
</reference>